<name>A0A2H0WPY2_9BACT</name>
<dbReference type="EMBL" id="PEZI01000027">
    <property type="protein sequence ID" value="PIS14723.1"/>
    <property type="molecule type" value="Genomic_DNA"/>
</dbReference>
<sequence>MNLPLITRKQLEIINRKSLNYPLHVAEKDYFLALVMQIISQSSLENILIFKGGTALHHCYLEQHRFSEDLDFSSNQKALTLEDARRIFNGIEYLKIKKDYLSTATIKIEKLQYTGPLLQPNSLKVEVDFLQNVLLPPQKKKYNNVWGLDFEVKVMDIKEICAEKIRAANDRARYRDFYDLFLILNNYPINLKEIIKYIYQKEIRKTINKANILNNWLVVGTQKEKEMSQIFYSRKVDDAQIKKMIEHLPITEILSQKPKNISG</sequence>
<dbReference type="Pfam" id="PF08843">
    <property type="entry name" value="AbiEii"/>
    <property type="match status" value="1"/>
</dbReference>
<dbReference type="Gene3D" id="3.10.450.620">
    <property type="entry name" value="JHP933, nucleotidyltransferase-like core domain"/>
    <property type="match status" value="1"/>
</dbReference>
<gene>
    <name evidence="1" type="ORF">COT64_01155</name>
</gene>
<dbReference type="Proteomes" id="UP000230775">
    <property type="component" value="Unassembled WGS sequence"/>
</dbReference>
<reference evidence="2" key="1">
    <citation type="submission" date="2017-09" db="EMBL/GenBank/DDBJ databases">
        <title>Depth-based differentiation of microbial function through sediment-hosted aquifers and enrichment of novel symbionts in the deep terrestrial subsurface.</title>
        <authorList>
            <person name="Probst A.J."/>
            <person name="Ladd B."/>
            <person name="Jarett J.K."/>
            <person name="Geller-Mcgrath D.E."/>
            <person name="Sieber C.M.K."/>
            <person name="Emerson J.B."/>
            <person name="Anantharaman K."/>
            <person name="Thomas B.C."/>
            <person name="Malmstrom R."/>
            <person name="Stieglmeier M."/>
            <person name="Klingl A."/>
            <person name="Woyke T."/>
            <person name="Ryan C.M."/>
            <person name="Banfield J.F."/>
        </authorList>
    </citation>
    <scope>NUCLEOTIDE SEQUENCE [LARGE SCALE GENOMIC DNA]</scope>
</reference>
<accession>A0A2H0WPY2</accession>
<dbReference type="InterPro" id="IPR014942">
    <property type="entry name" value="AbiEii"/>
</dbReference>
<evidence type="ECO:0000313" key="2">
    <source>
        <dbReference type="Proteomes" id="UP000230775"/>
    </source>
</evidence>
<comment type="caution">
    <text evidence="1">The sequence shown here is derived from an EMBL/GenBank/DDBJ whole genome shotgun (WGS) entry which is preliminary data.</text>
</comment>
<proteinExistence type="predicted"/>
<dbReference type="AlphaFoldDB" id="A0A2H0WPY2"/>
<evidence type="ECO:0008006" key="3">
    <source>
        <dbReference type="Google" id="ProtNLM"/>
    </source>
</evidence>
<protein>
    <recommendedName>
        <fullName evidence="3">Nucleotidyl transferase AbiEii/AbiGii toxin family protein</fullName>
    </recommendedName>
</protein>
<organism evidence="1 2">
    <name type="scientific">Candidatus Shapirobacteria bacterium CG09_land_8_20_14_0_10_39_12</name>
    <dbReference type="NCBI Taxonomy" id="1974885"/>
    <lineage>
        <taxon>Bacteria</taxon>
        <taxon>Candidatus Shapironibacteriota</taxon>
    </lineage>
</organism>
<evidence type="ECO:0000313" key="1">
    <source>
        <dbReference type="EMBL" id="PIS14723.1"/>
    </source>
</evidence>